<evidence type="ECO:0000259" key="9">
    <source>
        <dbReference type="PROSITE" id="PS51471"/>
    </source>
</evidence>
<dbReference type="PANTHER" id="PTHR31212:SF4">
    <property type="entry name" value="ALPHA-KETOGLUTARATE-DEPENDENT DIOXYGENASE ALKB HOMOLOG 3"/>
    <property type="match status" value="1"/>
</dbReference>
<dbReference type="Pfam" id="PF13532">
    <property type="entry name" value="2OG-FeII_Oxy_2"/>
    <property type="match status" value="1"/>
</dbReference>
<protein>
    <submittedName>
        <fullName evidence="10">2OG-Fe(II) oxygenase</fullName>
    </submittedName>
</protein>
<dbReference type="GO" id="GO:0006307">
    <property type="term" value="P:DNA alkylation repair"/>
    <property type="evidence" value="ECO:0007669"/>
    <property type="project" value="InterPro"/>
</dbReference>
<dbReference type="GO" id="GO:0046872">
    <property type="term" value="F:metal ion binding"/>
    <property type="evidence" value="ECO:0007669"/>
    <property type="project" value="UniProtKB-KW"/>
</dbReference>
<keyword evidence="7" id="KW-0408">Iron</keyword>
<feature type="domain" description="Fe2OG dioxygenase" evidence="9">
    <location>
        <begin position="98"/>
        <end position="195"/>
    </location>
</feature>
<proteinExistence type="predicted"/>
<keyword evidence="5" id="KW-0223">Dioxygenase</keyword>
<dbReference type="OrthoDB" id="190276at2"/>
<comment type="caution">
    <text evidence="10">The sequence shown here is derived from an EMBL/GenBank/DDBJ whole genome shotgun (WGS) entry which is preliminary data.</text>
</comment>
<name>A0A177NS19_9GAMM</name>
<dbReference type="GO" id="GO:0016787">
    <property type="term" value="F:hydrolase activity"/>
    <property type="evidence" value="ECO:0007669"/>
    <property type="project" value="UniProtKB-ARBA"/>
</dbReference>
<dbReference type="GO" id="GO:0016705">
    <property type="term" value="F:oxidoreductase activity, acting on paired donors, with incorporation or reduction of molecular oxygen"/>
    <property type="evidence" value="ECO:0007669"/>
    <property type="project" value="UniProtKB-ARBA"/>
</dbReference>
<dbReference type="InterPro" id="IPR027450">
    <property type="entry name" value="AlkB-like"/>
</dbReference>
<dbReference type="GO" id="GO:0051213">
    <property type="term" value="F:dioxygenase activity"/>
    <property type="evidence" value="ECO:0007669"/>
    <property type="project" value="UniProtKB-KW"/>
</dbReference>
<dbReference type="AlphaFoldDB" id="A0A177NS19"/>
<keyword evidence="4" id="KW-0460">Magnesium</keyword>
<dbReference type="Gene3D" id="2.60.120.590">
    <property type="entry name" value="Alpha-ketoglutarate-dependent dioxygenase AlkB-like"/>
    <property type="match status" value="1"/>
</dbReference>
<dbReference type="PROSITE" id="PS51471">
    <property type="entry name" value="FE2OG_OXY"/>
    <property type="match status" value="1"/>
</dbReference>
<dbReference type="InterPro" id="IPR032854">
    <property type="entry name" value="ALKBH3"/>
</dbReference>
<accession>A0A177NS19</accession>
<dbReference type="EMBL" id="LUUJ01000011">
    <property type="protein sequence ID" value="OAI20775.1"/>
    <property type="molecule type" value="Genomic_DNA"/>
</dbReference>
<comment type="cofactor">
    <cofactor evidence="1">
        <name>Fe(2+)</name>
        <dbReference type="ChEBI" id="CHEBI:29033"/>
    </cofactor>
</comment>
<dbReference type="GO" id="GO:0140097">
    <property type="term" value="F:catalytic activity, acting on DNA"/>
    <property type="evidence" value="ECO:0007669"/>
    <property type="project" value="UniProtKB-ARBA"/>
</dbReference>
<evidence type="ECO:0000256" key="8">
    <source>
        <dbReference type="ARBA" id="ARBA00023204"/>
    </source>
</evidence>
<reference evidence="10 11" key="1">
    <citation type="submission" date="2016-03" db="EMBL/GenBank/DDBJ databases">
        <authorList>
            <person name="Ploux O."/>
        </authorList>
    </citation>
    <scope>NUCLEOTIDE SEQUENCE [LARGE SCALE GENOMIC DNA]</scope>
    <source>
        <strain evidence="10 11">R-45378</strain>
    </source>
</reference>
<evidence type="ECO:0000256" key="1">
    <source>
        <dbReference type="ARBA" id="ARBA00001954"/>
    </source>
</evidence>
<dbReference type="RefSeq" id="WP_064039053.1">
    <property type="nucleotide sequence ID" value="NZ_LUUJ01000011.1"/>
</dbReference>
<evidence type="ECO:0000256" key="5">
    <source>
        <dbReference type="ARBA" id="ARBA00022964"/>
    </source>
</evidence>
<evidence type="ECO:0000256" key="3">
    <source>
        <dbReference type="ARBA" id="ARBA00022763"/>
    </source>
</evidence>
<dbReference type="InterPro" id="IPR005123">
    <property type="entry name" value="Oxoglu/Fe-dep_dioxygenase_dom"/>
</dbReference>
<keyword evidence="8" id="KW-0234">DNA repair</keyword>
<dbReference type="FunFam" id="2.60.120.590:FF:000004">
    <property type="entry name" value="DNA oxidative demethylase ALKBH2"/>
    <property type="match status" value="1"/>
</dbReference>
<dbReference type="GO" id="GO:0032451">
    <property type="term" value="F:demethylase activity"/>
    <property type="evidence" value="ECO:0007669"/>
    <property type="project" value="UniProtKB-ARBA"/>
</dbReference>
<gene>
    <name evidence="10" type="ORF">A1507_04810</name>
</gene>
<evidence type="ECO:0000256" key="2">
    <source>
        <dbReference type="ARBA" id="ARBA00022723"/>
    </source>
</evidence>
<organism evidence="10 11">
    <name type="scientific">Methylomonas koyamae</name>
    <dbReference type="NCBI Taxonomy" id="702114"/>
    <lineage>
        <taxon>Bacteria</taxon>
        <taxon>Pseudomonadati</taxon>
        <taxon>Pseudomonadota</taxon>
        <taxon>Gammaproteobacteria</taxon>
        <taxon>Methylococcales</taxon>
        <taxon>Methylococcaceae</taxon>
        <taxon>Methylomonas</taxon>
    </lineage>
</organism>
<evidence type="ECO:0000313" key="10">
    <source>
        <dbReference type="EMBL" id="OAI20775.1"/>
    </source>
</evidence>
<dbReference type="SUPFAM" id="SSF51197">
    <property type="entry name" value="Clavaminate synthase-like"/>
    <property type="match status" value="1"/>
</dbReference>
<dbReference type="Proteomes" id="UP000077857">
    <property type="component" value="Unassembled WGS sequence"/>
</dbReference>
<keyword evidence="6" id="KW-0560">Oxidoreductase</keyword>
<keyword evidence="2" id="KW-0479">Metal-binding</keyword>
<sequence>MQNHGQNLAPSDGELYLLPGFYPNAAADALFQDLRCNLAWQTEQIRICGRLLTVPRLMAWYGDRAANYRYSGVDHSPLPWTASLLQIKADLDSICQHTFNSVLANLYRDGRDSMGCHADNEPELGKNPTIASLSLGDSRLFRLRHNRSKQTLDIELAHGDLLVMAGTLQHHWRHELPKTRHTKQARINLTFRRILPANSAEPDARH</sequence>
<evidence type="ECO:0000256" key="7">
    <source>
        <dbReference type="ARBA" id="ARBA00023004"/>
    </source>
</evidence>
<evidence type="ECO:0000256" key="6">
    <source>
        <dbReference type="ARBA" id="ARBA00023002"/>
    </source>
</evidence>
<evidence type="ECO:0000256" key="4">
    <source>
        <dbReference type="ARBA" id="ARBA00022842"/>
    </source>
</evidence>
<keyword evidence="3" id="KW-0227">DNA damage</keyword>
<dbReference type="PANTHER" id="PTHR31212">
    <property type="entry name" value="ALPHA-KETOGLUTARATE-DEPENDENT DIOXYGENASE ALKB HOMOLOG 3"/>
    <property type="match status" value="1"/>
</dbReference>
<dbReference type="InterPro" id="IPR037151">
    <property type="entry name" value="AlkB-like_sf"/>
</dbReference>
<evidence type="ECO:0000313" key="11">
    <source>
        <dbReference type="Proteomes" id="UP000077857"/>
    </source>
</evidence>